<comment type="caution">
    <text evidence="2">The sequence shown here is derived from an EMBL/GenBank/DDBJ whole genome shotgun (WGS) entry which is preliminary data.</text>
</comment>
<dbReference type="EMBL" id="BMSL01000004">
    <property type="protein sequence ID" value="GGS32221.1"/>
    <property type="molecule type" value="Genomic_DNA"/>
</dbReference>
<sequence length="113" mass="11726">MAVMSAHRRLVAVWAVLCLTGAGATWALSRDPYADGPEFPAGSPTAAPRAGQSYDYGCEEIADEIARERAEAAREPVASVSPGDVPAVQTLTAYAVPEGCHDELEASLGVNAP</sequence>
<evidence type="ECO:0000313" key="3">
    <source>
        <dbReference type="Proteomes" id="UP000653493"/>
    </source>
</evidence>
<evidence type="ECO:0000256" key="1">
    <source>
        <dbReference type="SAM" id="MobiDB-lite"/>
    </source>
</evidence>
<reference evidence="2" key="1">
    <citation type="journal article" date="2014" name="Int. J. Syst. Evol. Microbiol.">
        <title>Complete genome sequence of Corynebacterium casei LMG S-19264T (=DSM 44701T), isolated from a smear-ripened cheese.</title>
        <authorList>
            <consortium name="US DOE Joint Genome Institute (JGI-PGF)"/>
            <person name="Walter F."/>
            <person name="Albersmeier A."/>
            <person name="Kalinowski J."/>
            <person name="Ruckert C."/>
        </authorList>
    </citation>
    <scope>NUCLEOTIDE SEQUENCE</scope>
    <source>
        <strain evidence="2">JCM 4234</strain>
    </source>
</reference>
<evidence type="ECO:0000313" key="2">
    <source>
        <dbReference type="EMBL" id="GGS32221.1"/>
    </source>
</evidence>
<organism evidence="2 3">
    <name type="scientific">Streptomyces griseoviridis</name>
    <dbReference type="NCBI Taxonomy" id="45398"/>
    <lineage>
        <taxon>Bacteria</taxon>
        <taxon>Bacillati</taxon>
        <taxon>Actinomycetota</taxon>
        <taxon>Actinomycetes</taxon>
        <taxon>Kitasatosporales</taxon>
        <taxon>Streptomycetaceae</taxon>
        <taxon>Streptomyces</taxon>
    </lineage>
</organism>
<name>A0A918GFJ2_STRGD</name>
<gene>
    <name evidence="2" type="ORF">GCM10010238_21700</name>
</gene>
<reference evidence="2" key="2">
    <citation type="submission" date="2020-09" db="EMBL/GenBank/DDBJ databases">
        <authorList>
            <person name="Sun Q."/>
            <person name="Ohkuma M."/>
        </authorList>
    </citation>
    <scope>NUCLEOTIDE SEQUENCE</scope>
    <source>
        <strain evidence="2">JCM 4234</strain>
    </source>
</reference>
<proteinExistence type="predicted"/>
<keyword evidence="3" id="KW-1185">Reference proteome</keyword>
<feature type="region of interest" description="Disordered" evidence="1">
    <location>
        <begin position="33"/>
        <end position="52"/>
    </location>
</feature>
<protein>
    <submittedName>
        <fullName evidence="2">Uncharacterized protein</fullName>
    </submittedName>
</protein>
<dbReference type="AlphaFoldDB" id="A0A918GFJ2"/>
<accession>A0A918GFJ2</accession>
<dbReference type="Proteomes" id="UP000653493">
    <property type="component" value="Unassembled WGS sequence"/>
</dbReference>